<gene>
    <name evidence="1" type="ORF">MNBD_ALPHA09-750</name>
</gene>
<evidence type="ECO:0000313" key="1">
    <source>
        <dbReference type="EMBL" id="VAW11753.1"/>
    </source>
</evidence>
<protein>
    <submittedName>
        <fullName evidence="1">Uncharacterized protein</fullName>
    </submittedName>
</protein>
<name>A0A3B0T6S1_9ZZZZ</name>
<proteinExistence type="predicted"/>
<organism evidence="1">
    <name type="scientific">hydrothermal vent metagenome</name>
    <dbReference type="NCBI Taxonomy" id="652676"/>
    <lineage>
        <taxon>unclassified sequences</taxon>
        <taxon>metagenomes</taxon>
        <taxon>ecological metagenomes</taxon>
    </lineage>
</organism>
<dbReference type="EMBL" id="UOEM01000034">
    <property type="protein sequence ID" value="VAW11753.1"/>
    <property type="molecule type" value="Genomic_DNA"/>
</dbReference>
<accession>A0A3B0T6S1</accession>
<sequence length="94" mass="10311">MGHIPAAGHNAGQSATVFIDAAGSRYRPVRVAQQLLEPRLGVKTELPFPIAFGPVSLRRIKTYDTDFFNRTRRPEPNGIAIDNGDVLATRRKPG</sequence>
<reference evidence="1" key="1">
    <citation type="submission" date="2018-06" db="EMBL/GenBank/DDBJ databases">
        <authorList>
            <person name="Zhirakovskaya E."/>
        </authorList>
    </citation>
    <scope>NUCLEOTIDE SEQUENCE</scope>
</reference>
<dbReference type="AlphaFoldDB" id="A0A3B0T6S1"/>